<feature type="region of interest" description="Disordered" evidence="1">
    <location>
        <begin position="68"/>
        <end position="121"/>
    </location>
</feature>
<dbReference type="EMBL" id="WMIB01000009">
    <property type="protein sequence ID" value="MTH53831.1"/>
    <property type="molecule type" value="Genomic_DNA"/>
</dbReference>
<keyword evidence="2" id="KW-0732">Signal</keyword>
<protein>
    <submittedName>
        <fullName evidence="3">Uncharacterized protein</fullName>
    </submittedName>
</protein>
<gene>
    <name evidence="3" type="ORF">GKZ89_10485</name>
</gene>
<dbReference type="Proteomes" id="UP000434639">
    <property type="component" value="Unassembled WGS sequence"/>
</dbReference>
<name>A0A7X2S5Y3_9BACI</name>
<evidence type="ECO:0000313" key="3">
    <source>
        <dbReference type="EMBL" id="MTH53831.1"/>
    </source>
</evidence>
<evidence type="ECO:0000256" key="2">
    <source>
        <dbReference type="SAM" id="SignalP"/>
    </source>
</evidence>
<dbReference type="RefSeq" id="WP_155112360.1">
    <property type="nucleotide sequence ID" value="NZ_WMIB01000009.1"/>
</dbReference>
<proteinExistence type="predicted"/>
<feature type="compositionally biased region" description="Basic residues" evidence="1">
    <location>
        <begin position="76"/>
        <end position="85"/>
    </location>
</feature>
<dbReference type="AlphaFoldDB" id="A0A7X2S5Y3"/>
<feature type="chain" id="PRO_5030612235" evidence="2">
    <location>
        <begin position="23"/>
        <end position="144"/>
    </location>
</feature>
<comment type="caution">
    <text evidence="3">The sequence shown here is derived from an EMBL/GenBank/DDBJ whole genome shotgun (WGS) entry which is preliminary data.</text>
</comment>
<evidence type="ECO:0000256" key="1">
    <source>
        <dbReference type="SAM" id="MobiDB-lite"/>
    </source>
</evidence>
<reference evidence="3 4" key="1">
    <citation type="journal article" date="2017" name="Int. J. Syst. Evol. Microbiol.">
        <title>Bacillus mangrovi sp. nov., isolated from a sediment sample from a mangrove forest.</title>
        <authorList>
            <person name="Gupta V."/>
            <person name="Singh P.K."/>
            <person name="Korpole S."/>
            <person name="Tanuku N.R.S."/>
            <person name="Pinnaka A.K."/>
        </authorList>
    </citation>
    <scope>NUCLEOTIDE SEQUENCE [LARGE SCALE GENOMIC DNA]</scope>
    <source>
        <strain evidence="3 4">KCTC 33872</strain>
    </source>
</reference>
<organism evidence="3 4">
    <name type="scientific">Metabacillus mangrovi</name>
    <dbReference type="NCBI Taxonomy" id="1491830"/>
    <lineage>
        <taxon>Bacteria</taxon>
        <taxon>Bacillati</taxon>
        <taxon>Bacillota</taxon>
        <taxon>Bacilli</taxon>
        <taxon>Bacillales</taxon>
        <taxon>Bacillaceae</taxon>
        <taxon>Metabacillus</taxon>
    </lineage>
</organism>
<keyword evidence="4" id="KW-1185">Reference proteome</keyword>
<sequence length="144" mass="16715">MKIKWLSIIFAAVLSVSNSASAVTADLNQQYGTFKKEREQKLLQIVKTYTPEKVREWEAALKKRSELKEKLPQRCREKHKNRPKMNHPDRSVNGEGRGRSGADWQETLRSKDQQAMKDKLGRLLSRIQQHNTKMQSCLQKNPAK</sequence>
<accession>A0A7X2S5Y3</accession>
<feature type="signal peptide" evidence="2">
    <location>
        <begin position="1"/>
        <end position="22"/>
    </location>
</feature>
<feature type="compositionally biased region" description="Basic and acidic residues" evidence="1">
    <location>
        <begin position="86"/>
        <end position="121"/>
    </location>
</feature>
<dbReference type="OrthoDB" id="2965071at2"/>
<evidence type="ECO:0000313" key="4">
    <source>
        <dbReference type="Proteomes" id="UP000434639"/>
    </source>
</evidence>